<organism evidence="2 3">
    <name type="scientific">Gonapodya prolifera (strain JEL478)</name>
    <name type="common">Monoblepharis prolifera</name>
    <dbReference type="NCBI Taxonomy" id="1344416"/>
    <lineage>
        <taxon>Eukaryota</taxon>
        <taxon>Fungi</taxon>
        <taxon>Fungi incertae sedis</taxon>
        <taxon>Chytridiomycota</taxon>
        <taxon>Chytridiomycota incertae sedis</taxon>
        <taxon>Monoblepharidomycetes</taxon>
        <taxon>Monoblepharidales</taxon>
        <taxon>Gonapodyaceae</taxon>
        <taxon>Gonapodya</taxon>
    </lineage>
</organism>
<dbReference type="Proteomes" id="UP000070544">
    <property type="component" value="Unassembled WGS sequence"/>
</dbReference>
<protein>
    <submittedName>
        <fullName evidence="2">Uncharacterized protein</fullName>
    </submittedName>
</protein>
<sequence length="76" mass="8398">MSGKNKGRAADNTSKAPQKSSSDATDSAFHEKLLASDRFSQWLVSVTPQKIRLAAIKQDKFADVRDLYEPGVEDIM</sequence>
<feature type="compositionally biased region" description="Polar residues" evidence="1">
    <location>
        <begin position="11"/>
        <end position="25"/>
    </location>
</feature>
<feature type="region of interest" description="Disordered" evidence="1">
    <location>
        <begin position="1"/>
        <end position="27"/>
    </location>
</feature>
<gene>
    <name evidence="2" type="ORF">M427DRAFT_39792</name>
</gene>
<name>A0A138ZWN4_GONPJ</name>
<evidence type="ECO:0000313" key="2">
    <source>
        <dbReference type="EMBL" id="KXS08930.1"/>
    </source>
</evidence>
<proteinExistence type="predicted"/>
<keyword evidence="3" id="KW-1185">Reference proteome</keyword>
<dbReference type="AlphaFoldDB" id="A0A138ZWN4"/>
<evidence type="ECO:0000256" key="1">
    <source>
        <dbReference type="SAM" id="MobiDB-lite"/>
    </source>
</evidence>
<dbReference type="EMBL" id="KQ965915">
    <property type="protein sequence ID" value="KXS08930.1"/>
    <property type="molecule type" value="Genomic_DNA"/>
</dbReference>
<accession>A0A138ZWN4</accession>
<reference evidence="2 3" key="1">
    <citation type="journal article" date="2015" name="Genome Biol. Evol.">
        <title>Phylogenomic analyses indicate that early fungi evolved digesting cell walls of algal ancestors of land plants.</title>
        <authorList>
            <person name="Chang Y."/>
            <person name="Wang S."/>
            <person name="Sekimoto S."/>
            <person name="Aerts A.L."/>
            <person name="Choi C."/>
            <person name="Clum A."/>
            <person name="LaButti K.M."/>
            <person name="Lindquist E.A."/>
            <person name="Yee Ngan C."/>
            <person name="Ohm R.A."/>
            <person name="Salamov A.A."/>
            <person name="Grigoriev I.V."/>
            <person name="Spatafora J.W."/>
            <person name="Berbee M.L."/>
        </authorList>
    </citation>
    <scope>NUCLEOTIDE SEQUENCE [LARGE SCALE GENOMIC DNA]</scope>
    <source>
        <strain evidence="2 3">JEL478</strain>
    </source>
</reference>
<evidence type="ECO:0000313" key="3">
    <source>
        <dbReference type="Proteomes" id="UP000070544"/>
    </source>
</evidence>